<dbReference type="EMBL" id="JAACJL010000030">
    <property type="protein sequence ID" value="KAF4617380.1"/>
    <property type="molecule type" value="Genomic_DNA"/>
</dbReference>
<proteinExistence type="predicted"/>
<dbReference type="AlphaFoldDB" id="A0A8H4QVF0"/>
<comment type="caution">
    <text evidence="1">The sequence shown here is derived from an EMBL/GenBank/DDBJ whole genome shotgun (WGS) entry which is preliminary data.</text>
</comment>
<sequence>MLKAHLQRYHLLEVYICVHPCTLIHTLSANNGSHFAVHVMSALAIKGSECMLEKKPFLNTPFTMEAVESVYARCEEIVGFIACHDALKCDKSHIVCQISDLAGQIQAIVAPLRKRDEINDQVEKRLRQLPSVLDVTLRNLKSWNDSHSHSHRLHLHLHLLGQPGQLKDNKEFLLVHHAALTRAVQIMMKPKGYNIISPPSNIRSLLEQRSVQKTKANEDIEFFQAEDFWKVSVGDESDYANTEDFCDLLASWLDEDLSPAARKRLILRLDQYHTGYISFFTFRTFVRNGRLRETIHLYSLDPSLPLLLWVDSDVTDIAEQMLGAVGHDVSIVQFASTHALKSWVSLHLEFLKYHNSSSELRIISNQILHERDLNTHLRYYNRQAGEQVTSYIREEAGLSCPILIITTASNIESTAYVKRHYNVGSTGAKYYIYKTFVAGLTPGSGGKDDTRWMKYDA</sequence>
<keyword evidence="2" id="KW-1185">Reference proteome</keyword>
<protein>
    <submittedName>
        <fullName evidence="1">Uncharacterized protein</fullName>
    </submittedName>
</protein>
<evidence type="ECO:0000313" key="1">
    <source>
        <dbReference type="EMBL" id="KAF4617380.1"/>
    </source>
</evidence>
<organism evidence="1 2">
    <name type="scientific">Agrocybe pediades</name>
    <dbReference type="NCBI Taxonomy" id="84607"/>
    <lineage>
        <taxon>Eukaryota</taxon>
        <taxon>Fungi</taxon>
        <taxon>Dikarya</taxon>
        <taxon>Basidiomycota</taxon>
        <taxon>Agaricomycotina</taxon>
        <taxon>Agaricomycetes</taxon>
        <taxon>Agaricomycetidae</taxon>
        <taxon>Agaricales</taxon>
        <taxon>Agaricineae</taxon>
        <taxon>Strophariaceae</taxon>
        <taxon>Agrocybe</taxon>
    </lineage>
</organism>
<gene>
    <name evidence="1" type="ORF">D9613_006313</name>
</gene>
<dbReference type="Proteomes" id="UP000521872">
    <property type="component" value="Unassembled WGS sequence"/>
</dbReference>
<evidence type="ECO:0000313" key="2">
    <source>
        <dbReference type="Proteomes" id="UP000521872"/>
    </source>
</evidence>
<name>A0A8H4QVF0_9AGAR</name>
<reference evidence="1 2" key="1">
    <citation type="submission" date="2019-12" db="EMBL/GenBank/DDBJ databases">
        <authorList>
            <person name="Floudas D."/>
            <person name="Bentzer J."/>
            <person name="Ahren D."/>
            <person name="Johansson T."/>
            <person name="Persson P."/>
            <person name="Tunlid A."/>
        </authorList>
    </citation>
    <scope>NUCLEOTIDE SEQUENCE [LARGE SCALE GENOMIC DNA]</scope>
    <source>
        <strain evidence="1 2">CBS 102.39</strain>
    </source>
</reference>
<accession>A0A8H4QVF0</accession>